<dbReference type="AlphaFoldDB" id="A0A367WVD5"/>
<organism evidence="6 7">
    <name type="scientific">Thalassospira profundimaris</name>
    <dbReference type="NCBI Taxonomy" id="502049"/>
    <lineage>
        <taxon>Bacteria</taxon>
        <taxon>Pseudomonadati</taxon>
        <taxon>Pseudomonadota</taxon>
        <taxon>Alphaproteobacteria</taxon>
        <taxon>Rhodospirillales</taxon>
        <taxon>Thalassospiraceae</taxon>
        <taxon>Thalassospira</taxon>
    </lineage>
</organism>
<sequence length="185" mass="19920">MIAFTRPGSLAWPQPATNNLGIAMKQALRNCILSPLGTFGLALIIATPLTLPNATEAQAADNGSTSAAISEMDAERGKDLFAERGCVVCHAVNNVGGDIGPGLDASNMNIAREPFEFFARMWRGAESMLHLQQADLGYQIDFSGQDIADIFAFVQDGDIQESFTEEDLPEHIREIIDNGPSIPKN</sequence>
<keyword evidence="3 4" id="KW-0408">Iron</keyword>
<dbReference type="PROSITE" id="PS51007">
    <property type="entry name" value="CYTC"/>
    <property type="match status" value="1"/>
</dbReference>
<accession>A0A367WVD5</accession>
<evidence type="ECO:0000313" key="7">
    <source>
        <dbReference type="Proteomes" id="UP000252255"/>
    </source>
</evidence>
<evidence type="ECO:0000256" key="4">
    <source>
        <dbReference type="PROSITE-ProRule" id="PRU00433"/>
    </source>
</evidence>
<evidence type="ECO:0000256" key="2">
    <source>
        <dbReference type="ARBA" id="ARBA00022723"/>
    </source>
</evidence>
<dbReference type="GO" id="GO:0009055">
    <property type="term" value="F:electron transfer activity"/>
    <property type="evidence" value="ECO:0007669"/>
    <property type="project" value="InterPro"/>
</dbReference>
<name>A0A367WVD5_9PROT</name>
<comment type="caution">
    <text evidence="6">The sequence shown here is derived from an EMBL/GenBank/DDBJ whole genome shotgun (WGS) entry which is preliminary data.</text>
</comment>
<protein>
    <recommendedName>
        <fullName evidence="5">Cytochrome c domain-containing protein</fullName>
    </recommendedName>
</protein>
<keyword evidence="1 4" id="KW-0349">Heme</keyword>
<proteinExistence type="predicted"/>
<feature type="domain" description="Cytochrome c" evidence="5">
    <location>
        <begin position="72"/>
        <end position="158"/>
    </location>
</feature>
<dbReference type="Gene3D" id="1.10.760.10">
    <property type="entry name" value="Cytochrome c-like domain"/>
    <property type="match status" value="1"/>
</dbReference>
<gene>
    <name evidence="6" type="ORF">TH30_12630</name>
</gene>
<evidence type="ECO:0000313" key="6">
    <source>
        <dbReference type="EMBL" id="RCK45423.1"/>
    </source>
</evidence>
<dbReference type="InterPro" id="IPR036909">
    <property type="entry name" value="Cyt_c-like_dom_sf"/>
</dbReference>
<evidence type="ECO:0000256" key="1">
    <source>
        <dbReference type="ARBA" id="ARBA00022617"/>
    </source>
</evidence>
<keyword evidence="2 4" id="KW-0479">Metal-binding</keyword>
<dbReference type="GO" id="GO:0046872">
    <property type="term" value="F:metal ion binding"/>
    <property type="evidence" value="ECO:0007669"/>
    <property type="project" value="UniProtKB-KW"/>
</dbReference>
<evidence type="ECO:0000256" key="3">
    <source>
        <dbReference type="ARBA" id="ARBA00023004"/>
    </source>
</evidence>
<reference evidence="6 7" key="1">
    <citation type="submission" date="2014-07" db="EMBL/GenBank/DDBJ databases">
        <title>Draft genome sequence of Thalassospira profundimaris PR54-5.</title>
        <authorList>
            <person name="Lai Q."/>
            <person name="Shao Z."/>
        </authorList>
    </citation>
    <scope>NUCLEOTIDE SEQUENCE [LARGE SCALE GENOMIC DNA]</scope>
    <source>
        <strain evidence="6 7">PR54-5</strain>
    </source>
</reference>
<dbReference type="Pfam" id="PF00034">
    <property type="entry name" value="Cytochrom_C"/>
    <property type="match status" value="1"/>
</dbReference>
<dbReference type="InterPro" id="IPR009056">
    <property type="entry name" value="Cyt_c-like_dom"/>
</dbReference>
<dbReference type="GO" id="GO:0020037">
    <property type="term" value="F:heme binding"/>
    <property type="evidence" value="ECO:0007669"/>
    <property type="project" value="InterPro"/>
</dbReference>
<dbReference type="SUPFAM" id="SSF46626">
    <property type="entry name" value="Cytochrome c"/>
    <property type="match status" value="1"/>
</dbReference>
<dbReference type="Proteomes" id="UP000252255">
    <property type="component" value="Unassembled WGS sequence"/>
</dbReference>
<evidence type="ECO:0000259" key="5">
    <source>
        <dbReference type="PROSITE" id="PS51007"/>
    </source>
</evidence>
<dbReference type="EMBL" id="JPWI01000007">
    <property type="protein sequence ID" value="RCK45423.1"/>
    <property type="molecule type" value="Genomic_DNA"/>
</dbReference>